<sequence>MYAGFIHTAWGAKNNFYEPEGTWMFGELNYVLFATSLAEGSFGATEERWRGVLTERSYLWAEDHSWFASANPDAAGTIVGTENINLAKALLNEKTLRAVSIPYITLNGFT</sequence>
<reference evidence="1 2" key="1">
    <citation type="submission" date="2020-04" db="EMBL/GenBank/DDBJ databases">
        <title>Antimicrobial susceptibility and clonality of vaginal-derived multi-drug resistant Mobiluncus isolates in China.</title>
        <authorList>
            <person name="Zhang X."/>
        </authorList>
    </citation>
    <scope>NUCLEOTIDE SEQUENCE [LARGE SCALE GENOMIC DNA]</scope>
    <source>
        <strain evidence="1 2">13</strain>
    </source>
</reference>
<evidence type="ECO:0000313" key="2">
    <source>
        <dbReference type="Proteomes" id="UP000578252"/>
    </source>
</evidence>
<dbReference type="GO" id="GO:0008483">
    <property type="term" value="F:transaminase activity"/>
    <property type="evidence" value="ECO:0007669"/>
    <property type="project" value="UniProtKB-KW"/>
</dbReference>
<dbReference type="Proteomes" id="UP000578252">
    <property type="component" value="Unassembled WGS sequence"/>
</dbReference>
<organism evidence="1 2">
    <name type="scientific">Mobiluncus mulieris</name>
    <dbReference type="NCBI Taxonomy" id="2052"/>
    <lineage>
        <taxon>Bacteria</taxon>
        <taxon>Bacillati</taxon>
        <taxon>Actinomycetota</taxon>
        <taxon>Actinomycetes</taxon>
        <taxon>Actinomycetales</taxon>
        <taxon>Actinomycetaceae</taxon>
        <taxon>Mobiluncus</taxon>
    </lineage>
</organism>
<proteinExistence type="predicted"/>
<comment type="caution">
    <text evidence="1">The sequence shown here is derived from an EMBL/GenBank/DDBJ whole genome shotgun (WGS) entry which is preliminary data.</text>
</comment>
<protein>
    <submittedName>
        <fullName evidence="1">Aminotransferase</fullName>
    </submittedName>
</protein>
<dbReference type="EMBL" id="JABCUR010000006">
    <property type="protein sequence ID" value="NMW65462.1"/>
    <property type="molecule type" value="Genomic_DNA"/>
</dbReference>
<gene>
    <name evidence="1" type="ORF">HHJ78_07975</name>
</gene>
<keyword evidence="1" id="KW-0808">Transferase</keyword>
<evidence type="ECO:0000313" key="1">
    <source>
        <dbReference type="EMBL" id="NMW65462.1"/>
    </source>
</evidence>
<dbReference type="AlphaFoldDB" id="A0A7Y0Y4T1"/>
<keyword evidence="1" id="KW-0032">Aminotransferase</keyword>
<accession>A0A7Y0Y4T1</accession>
<name>A0A7Y0Y4T1_9ACTO</name>